<evidence type="ECO:0000256" key="2">
    <source>
        <dbReference type="ARBA" id="ARBA00022692"/>
    </source>
</evidence>
<evidence type="ECO:0000256" key="1">
    <source>
        <dbReference type="ARBA" id="ARBA00004141"/>
    </source>
</evidence>
<dbReference type="RefSeq" id="WP_118931729.1">
    <property type="nucleotide sequence ID" value="NZ_CP061008.1"/>
</dbReference>
<dbReference type="NCBIfam" id="TIGR03144">
    <property type="entry name" value="cytochr_II_ccsB"/>
    <property type="match status" value="1"/>
</dbReference>
<keyword evidence="2 6" id="KW-0812">Transmembrane</keyword>
<dbReference type="Proteomes" id="UP000285324">
    <property type="component" value="Unassembled WGS sequence"/>
</dbReference>
<dbReference type="InterPro" id="IPR002541">
    <property type="entry name" value="Cyt_c_assembly"/>
</dbReference>
<keyword evidence="3" id="KW-0201">Cytochrome c-type biogenesis</keyword>
<dbReference type="GO" id="GO:0020037">
    <property type="term" value="F:heme binding"/>
    <property type="evidence" value="ECO:0007669"/>
    <property type="project" value="InterPro"/>
</dbReference>
<evidence type="ECO:0000256" key="6">
    <source>
        <dbReference type="SAM" id="Phobius"/>
    </source>
</evidence>
<evidence type="ECO:0000256" key="5">
    <source>
        <dbReference type="ARBA" id="ARBA00023136"/>
    </source>
</evidence>
<feature type="transmembrane region" description="Helical" evidence="6">
    <location>
        <begin position="86"/>
        <end position="109"/>
    </location>
</feature>
<organism evidence="8 9">
    <name type="scientific">Alcaligenes xylosoxydans xylosoxydans</name>
    <name type="common">Achromobacter xylosoxidans</name>
    <dbReference type="NCBI Taxonomy" id="85698"/>
    <lineage>
        <taxon>Bacteria</taxon>
        <taxon>Pseudomonadati</taxon>
        <taxon>Pseudomonadota</taxon>
        <taxon>Betaproteobacteria</taxon>
        <taxon>Burkholderiales</taxon>
        <taxon>Alcaligenaceae</taxon>
        <taxon>Achromobacter</taxon>
    </lineage>
</organism>
<sequence>MPLTATGSVPPTCRRSVSDVSNAAARTGRRLNPTDAGFLLICLAGCAYALGEFGQFLNGYEQAMLIGAVPALAWLGWLWRPLRPLFLASGASALLAAWLYAGGAGLLQGNLGRAENVFLLKYLLSSQSAILWMSCLFVLGTLCYWAGLARPAIAWLGTVLTWGGVWAGLTGLLVRWREGHLLGPDVGHIPVSNLYEVFVFFALVTALFYLYYEARYATRALGGFVMLVVASMVLFLSWYSLTRGAHQIQPLVPALQSWWMKLHVPANFVGYGTFSLAGAVGFAYLVKLHGQSAAGKRLIPVFLLGALLCAEPMIFGSRRLSPVWMLYFGGGAMVVGAVLALRRPIARRLPSLEVLEDIMYRAIALGFAFFTVATVLGALWAADAWGAYWQWDPKETWALIVWLNYAAWLHMRLLKGLRGEVAAYWALAGLVVTSFAFLGVNMFLSGLHSYGSL</sequence>
<gene>
    <name evidence="8" type="primary">ccsB</name>
    <name evidence="8" type="ORF">DY367_03910</name>
</gene>
<dbReference type="InterPro" id="IPR045062">
    <property type="entry name" value="Cyt_c_biogenesis_CcsA/CcmC"/>
</dbReference>
<evidence type="ECO:0000313" key="8">
    <source>
        <dbReference type="EMBL" id="RPJ93067.1"/>
    </source>
</evidence>
<dbReference type="PANTHER" id="PTHR30071:SF1">
    <property type="entry name" value="CYTOCHROME B_B6 PROTEIN-RELATED"/>
    <property type="match status" value="1"/>
</dbReference>
<feature type="transmembrane region" description="Helical" evidence="6">
    <location>
        <begin position="194"/>
        <end position="212"/>
    </location>
</feature>
<dbReference type="PANTHER" id="PTHR30071">
    <property type="entry name" value="HEME EXPORTER PROTEIN C"/>
    <property type="match status" value="1"/>
</dbReference>
<evidence type="ECO:0000256" key="3">
    <source>
        <dbReference type="ARBA" id="ARBA00022748"/>
    </source>
</evidence>
<feature type="domain" description="Cytochrome c assembly protein" evidence="7">
    <location>
        <begin position="191"/>
        <end position="448"/>
    </location>
</feature>
<proteinExistence type="predicted"/>
<evidence type="ECO:0000259" key="7">
    <source>
        <dbReference type="Pfam" id="PF01578"/>
    </source>
</evidence>
<dbReference type="InterPro" id="IPR017562">
    <property type="entry name" value="Cyt_c_biogenesis_CcsA"/>
</dbReference>
<feature type="transmembrane region" description="Helical" evidence="6">
    <location>
        <begin position="63"/>
        <end position="79"/>
    </location>
</feature>
<reference evidence="8 9" key="1">
    <citation type="submission" date="2018-08" db="EMBL/GenBank/DDBJ databases">
        <title>Achromobacter xylosoxidans Genome sequencing and assembly.</title>
        <authorList>
            <person name="Wang R."/>
            <person name="Rensing C."/>
            <person name="Li Y."/>
        </authorList>
    </citation>
    <scope>NUCLEOTIDE SEQUENCE [LARGE SCALE GENOMIC DNA]</scope>
    <source>
        <strain evidence="8 9">GD003A</strain>
    </source>
</reference>
<comment type="caution">
    <text evidence="8">The sequence shown here is derived from an EMBL/GenBank/DDBJ whole genome shotgun (WGS) entry which is preliminary data.</text>
</comment>
<feature type="transmembrane region" description="Helical" evidence="6">
    <location>
        <begin position="323"/>
        <end position="341"/>
    </location>
</feature>
<dbReference type="Pfam" id="PF01578">
    <property type="entry name" value="Cytochrom_C_asm"/>
    <property type="match status" value="1"/>
</dbReference>
<dbReference type="AlphaFoldDB" id="A0A424WJ03"/>
<dbReference type="GO" id="GO:0005886">
    <property type="term" value="C:plasma membrane"/>
    <property type="evidence" value="ECO:0007669"/>
    <property type="project" value="TreeGrafter"/>
</dbReference>
<feature type="transmembrane region" description="Helical" evidence="6">
    <location>
        <begin position="421"/>
        <end position="444"/>
    </location>
</feature>
<comment type="subcellular location">
    <subcellularLocation>
        <location evidence="1">Membrane</location>
        <topology evidence="1">Multi-pass membrane protein</topology>
    </subcellularLocation>
</comment>
<dbReference type="GO" id="GO:0017004">
    <property type="term" value="P:cytochrome complex assembly"/>
    <property type="evidence" value="ECO:0007669"/>
    <property type="project" value="UniProtKB-KW"/>
</dbReference>
<accession>A0A424WJ03</accession>
<feature type="transmembrane region" description="Helical" evidence="6">
    <location>
        <begin position="268"/>
        <end position="286"/>
    </location>
</feature>
<dbReference type="OrthoDB" id="9814290at2"/>
<keyword evidence="4 6" id="KW-1133">Transmembrane helix</keyword>
<feature type="transmembrane region" description="Helical" evidence="6">
    <location>
        <begin position="362"/>
        <end position="382"/>
    </location>
</feature>
<protein>
    <submittedName>
        <fullName evidence="8">C-type cytochrome biogenesis protein CcsB</fullName>
    </submittedName>
</protein>
<evidence type="ECO:0000313" key="9">
    <source>
        <dbReference type="Proteomes" id="UP000285324"/>
    </source>
</evidence>
<keyword evidence="5 6" id="KW-0472">Membrane</keyword>
<dbReference type="EMBL" id="QVXO01000004">
    <property type="protein sequence ID" value="RPJ93067.1"/>
    <property type="molecule type" value="Genomic_DNA"/>
</dbReference>
<feature type="transmembrane region" description="Helical" evidence="6">
    <location>
        <begin position="224"/>
        <end position="241"/>
    </location>
</feature>
<name>A0A424WJ03_ALCXX</name>
<feature type="transmembrane region" description="Helical" evidence="6">
    <location>
        <begin position="153"/>
        <end position="174"/>
    </location>
</feature>
<feature type="transmembrane region" description="Helical" evidence="6">
    <location>
        <begin position="129"/>
        <end position="146"/>
    </location>
</feature>
<feature type="transmembrane region" description="Helical" evidence="6">
    <location>
        <begin position="397"/>
        <end position="414"/>
    </location>
</feature>
<feature type="transmembrane region" description="Helical" evidence="6">
    <location>
        <begin position="298"/>
        <end position="317"/>
    </location>
</feature>
<evidence type="ECO:0000256" key="4">
    <source>
        <dbReference type="ARBA" id="ARBA00022989"/>
    </source>
</evidence>
<feature type="transmembrane region" description="Helical" evidence="6">
    <location>
        <begin position="36"/>
        <end position="57"/>
    </location>
</feature>